<sequence>MCGKQCFRCLVNALLHLTSTITNPAPQKCDGFDLELYDDETSLRHSSRSIGADNSLAVQRSREVITYFGVALGSNKNTSTLEWWRQHHHQLPLLSALARKWLRFVAKSVPSERAFSTSGNVVLRNDAH</sequence>
<protein>
    <recommendedName>
        <fullName evidence="2">HAT C-terminal dimerisation domain-containing protein</fullName>
    </recommendedName>
</protein>
<dbReference type="InterPro" id="IPR008906">
    <property type="entry name" value="HATC_C_dom"/>
</dbReference>
<keyword evidence="1" id="KW-0732">Signal</keyword>
<comment type="caution">
    <text evidence="3">The sequence shown here is derived from an EMBL/GenBank/DDBJ whole genome shotgun (WGS) entry which is preliminary data.</text>
</comment>
<reference evidence="3" key="2">
    <citation type="journal article" date="2023" name="Microbiol Resour">
        <title>Decontamination and Annotation of the Draft Genome Sequence of the Oomycete Lagenidium giganteum ARSEF 373.</title>
        <authorList>
            <person name="Morgan W.R."/>
            <person name="Tartar A."/>
        </authorList>
    </citation>
    <scope>NUCLEOTIDE SEQUENCE</scope>
    <source>
        <strain evidence="3">ARSEF 373</strain>
    </source>
</reference>
<feature type="domain" description="HAT C-terminal dimerisation" evidence="2">
    <location>
        <begin position="77"/>
        <end position="125"/>
    </location>
</feature>
<dbReference type="AlphaFoldDB" id="A0AAV2YSH8"/>
<evidence type="ECO:0000313" key="3">
    <source>
        <dbReference type="EMBL" id="DAZ96177.1"/>
    </source>
</evidence>
<dbReference type="Pfam" id="PF05699">
    <property type="entry name" value="Dimer_Tnp_hAT"/>
    <property type="match status" value="1"/>
</dbReference>
<proteinExistence type="predicted"/>
<evidence type="ECO:0000259" key="2">
    <source>
        <dbReference type="Pfam" id="PF05699"/>
    </source>
</evidence>
<dbReference type="InterPro" id="IPR052717">
    <property type="entry name" value="Vacuolar_transposase_reg"/>
</dbReference>
<dbReference type="PANTHER" id="PTHR46169">
    <property type="entry name" value="DNA REPLICATION-RELATED ELEMENT FACTOR, ISOFORM A"/>
    <property type="match status" value="1"/>
</dbReference>
<accession>A0AAV2YSH8</accession>
<dbReference type="EMBL" id="DAKRPA010000175">
    <property type="protein sequence ID" value="DAZ96177.1"/>
    <property type="molecule type" value="Genomic_DNA"/>
</dbReference>
<dbReference type="Proteomes" id="UP001146120">
    <property type="component" value="Unassembled WGS sequence"/>
</dbReference>
<dbReference type="GO" id="GO:0006357">
    <property type="term" value="P:regulation of transcription by RNA polymerase II"/>
    <property type="evidence" value="ECO:0007669"/>
    <property type="project" value="TreeGrafter"/>
</dbReference>
<dbReference type="SUPFAM" id="SSF53098">
    <property type="entry name" value="Ribonuclease H-like"/>
    <property type="match status" value="1"/>
</dbReference>
<dbReference type="InterPro" id="IPR012337">
    <property type="entry name" value="RNaseH-like_sf"/>
</dbReference>
<dbReference type="PANTHER" id="PTHR46169:SF29">
    <property type="entry name" value="DNA REPLICATION-RELATED ELEMENT FACTOR, ISOFORM A"/>
    <property type="match status" value="1"/>
</dbReference>
<dbReference type="GO" id="GO:0005634">
    <property type="term" value="C:nucleus"/>
    <property type="evidence" value="ECO:0007669"/>
    <property type="project" value="TreeGrafter"/>
</dbReference>
<feature type="chain" id="PRO_5043932101" description="HAT C-terminal dimerisation domain-containing protein" evidence="1">
    <location>
        <begin position="21"/>
        <end position="128"/>
    </location>
</feature>
<evidence type="ECO:0000256" key="1">
    <source>
        <dbReference type="SAM" id="SignalP"/>
    </source>
</evidence>
<gene>
    <name evidence="3" type="ORF">N0F65_012367</name>
</gene>
<organism evidence="3 4">
    <name type="scientific">Lagenidium giganteum</name>
    <dbReference type="NCBI Taxonomy" id="4803"/>
    <lineage>
        <taxon>Eukaryota</taxon>
        <taxon>Sar</taxon>
        <taxon>Stramenopiles</taxon>
        <taxon>Oomycota</taxon>
        <taxon>Peronosporomycetes</taxon>
        <taxon>Pythiales</taxon>
        <taxon>Pythiaceae</taxon>
    </lineage>
</organism>
<reference evidence="3" key="1">
    <citation type="submission" date="2022-11" db="EMBL/GenBank/DDBJ databases">
        <authorList>
            <person name="Morgan W.R."/>
            <person name="Tartar A."/>
        </authorList>
    </citation>
    <scope>NUCLEOTIDE SEQUENCE</scope>
    <source>
        <strain evidence="3">ARSEF 373</strain>
    </source>
</reference>
<evidence type="ECO:0000313" key="4">
    <source>
        <dbReference type="Proteomes" id="UP001146120"/>
    </source>
</evidence>
<keyword evidence="4" id="KW-1185">Reference proteome</keyword>
<dbReference type="GO" id="GO:0046983">
    <property type="term" value="F:protein dimerization activity"/>
    <property type="evidence" value="ECO:0007669"/>
    <property type="project" value="InterPro"/>
</dbReference>
<name>A0AAV2YSH8_9STRA</name>
<feature type="signal peptide" evidence="1">
    <location>
        <begin position="1"/>
        <end position="20"/>
    </location>
</feature>